<evidence type="ECO:0000313" key="9">
    <source>
        <dbReference type="EMBL" id="PIT04171.1"/>
    </source>
</evidence>
<proteinExistence type="predicted"/>
<reference evidence="9 10" key="1">
    <citation type="submission" date="2015-06" db="EMBL/GenBank/DDBJ databases">
        <title>Comparative genome analysis of nirS-carrying Bradyrhizobium sp. strains.</title>
        <authorList>
            <person name="Ishii S."/>
            <person name="Jang J."/>
            <person name="Nishizawa T."/>
            <person name="Senoo K."/>
        </authorList>
    </citation>
    <scope>NUCLEOTIDE SEQUENCE [LARGE SCALE GENOMIC DNA]</scope>
    <source>
        <strain evidence="9 10">TSA1</strain>
    </source>
</reference>
<sequence>MPLLLSYSLRNLQERKLTNLLTATGMALVVFVYAAVLMLDSGLKQTLVATGEDTNVIFVRRSAEVEIQSLIDRRQARIIESQPEIVIGAEGAPLVSKEVAVLIAQPRRKTRQASNLLIRGVGPAALAVRPQVRIAEGRMFRPGSNEIVIGRALAGRFEDVEIGSSLRFAQREWRIVGRFDARGSGFDSEIWGDSEQLMQSFRRDFFSSITVRLADRSGFDALKARLEADPRLTIEAKRERIFYEEQSRLLSGFIQVLGLTLSVMFSLGAVIGATITMYAAVASRMMEVGVLRALGFRRSRILIAFLVEALLLALIGWAFGILFASLMTQVKITTLNWTSLSELAFRFVLTPGIVLKSLVFALVMGFLGGFLPAVRAARMKIVDALRVA</sequence>
<comment type="caution">
    <text evidence="9">The sequence shown here is derived from an EMBL/GenBank/DDBJ whole genome shotgun (WGS) entry which is preliminary data.</text>
</comment>
<dbReference type="InterPro" id="IPR050250">
    <property type="entry name" value="Macrolide_Exporter_MacB"/>
</dbReference>
<dbReference type="InterPro" id="IPR025857">
    <property type="entry name" value="MacB_PCD"/>
</dbReference>
<comment type="subcellular location">
    <subcellularLocation>
        <location evidence="1">Cell membrane</location>
        <topology evidence="1">Multi-pass membrane protein</topology>
    </subcellularLocation>
</comment>
<evidence type="ECO:0000256" key="6">
    <source>
        <dbReference type="SAM" id="Phobius"/>
    </source>
</evidence>
<evidence type="ECO:0000256" key="5">
    <source>
        <dbReference type="ARBA" id="ARBA00023136"/>
    </source>
</evidence>
<keyword evidence="3 6" id="KW-0812">Transmembrane</keyword>
<name>A0A2M6UHZ3_9BRAD</name>
<dbReference type="InterPro" id="IPR003838">
    <property type="entry name" value="ABC3_permease_C"/>
</dbReference>
<feature type="transmembrane region" description="Helical" evidence="6">
    <location>
        <begin position="347"/>
        <end position="371"/>
    </location>
</feature>
<dbReference type="RefSeq" id="WP_100179292.1">
    <property type="nucleotide sequence ID" value="NZ_LFJC01000003.1"/>
</dbReference>
<dbReference type="PANTHER" id="PTHR30572">
    <property type="entry name" value="MEMBRANE COMPONENT OF TRANSPORTER-RELATED"/>
    <property type="match status" value="1"/>
</dbReference>
<dbReference type="Proteomes" id="UP000228930">
    <property type="component" value="Unassembled WGS sequence"/>
</dbReference>
<evidence type="ECO:0000256" key="2">
    <source>
        <dbReference type="ARBA" id="ARBA00022475"/>
    </source>
</evidence>
<feature type="transmembrane region" description="Helical" evidence="6">
    <location>
        <begin position="301"/>
        <end position="327"/>
    </location>
</feature>
<evidence type="ECO:0000259" key="8">
    <source>
        <dbReference type="Pfam" id="PF12704"/>
    </source>
</evidence>
<keyword evidence="5 6" id="KW-0472">Membrane</keyword>
<dbReference type="Pfam" id="PF02687">
    <property type="entry name" value="FtsX"/>
    <property type="match status" value="1"/>
</dbReference>
<feature type="transmembrane region" description="Helical" evidence="6">
    <location>
        <begin position="20"/>
        <end position="39"/>
    </location>
</feature>
<protein>
    <submittedName>
        <fullName evidence="9">Multidrug ABC transporter permease</fullName>
    </submittedName>
</protein>
<keyword evidence="2" id="KW-1003">Cell membrane</keyword>
<evidence type="ECO:0000256" key="3">
    <source>
        <dbReference type="ARBA" id="ARBA00022692"/>
    </source>
</evidence>
<evidence type="ECO:0000259" key="7">
    <source>
        <dbReference type="Pfam" id="PF02687"/>
    </source>
</evidence>
<feature type="domain" description="MacB-like periplasmic core" evidence="8">
    <location>
        <begin position="20"/>
        <end position="228"/>
    </location>
</feature>
<dbReference type="GO" id="GO:0022857">
    <property type="term" value="F:transmembrane transporter activity"/>
    <property type="evidence" value="ECO:0007669"/>
    <property type="project" value="TreeGrafter"/>
</dbReference>
<gene>
    <name evidence="9" type="ORF">TSA1_27960</name>
</gene>
<feature type="domain" description="ABC3 transporter permease C-terminal" evidence="7">
    <location>
        <begin position="260"/>
        <end position="380"/>
    </location>
</feature>
<accession>A0A2M6UHZ3</accession>
<dbReference type="Pfam" id="PF12704">
    <property type="entry name" value="MacB_PCD"/>
    <property type="match status" value="1"/>
</dbReference>
<dbReference type="PANTHER" id="PTHR30572:SF15">
    <property type="entry name" value="ABC TRANSPORTER PERMEASE"/>
    <property type="match status" value="1"/>
</dbReference>
<dbReference type="AlphaFoldDB" id="A0A2M6UHZ3"/>
<keyword evidence="4 6" id="KW-1133">Transmembrane helix</keyword>
<keyword evidence="10" id="KW-1185">Reference proteome</keyword>
<evidence type="ECO:0000313" key="10">
    <source>
        <dbReference type="Proteomes" id="UP000228930"/>
    </source>
</evidence>
<dbReference type="GO" id="GO:0005886">
    <property type="term" value="C:plasma membrane"/>
    <property type="evidence" value="ECO:0007669"/>
    <property type="project" value="UniProtKB-SubCell"/>
</dbReference>
<feature type="transmembrane region" description="Helical" evidence="6">
    <location>
        <begin position="256"/>
        <end position="281"/>
    </location>
</feature>
<dbReference type="EMBL" id="LFJC01000003">
    <property type="protein sequence ID" value="PIT04171.1"/>
    <property type="molecule type" value="Genomic_DNA"/>
</dbReference>
<organism evidence="9 10">
    <name type="scientific">Bradyrhizobium nitroreducens</name>
    <dbReference type="NCBI Taxonomy" id="709803"/>
    <lineage>
        <taxon>Bacteria</taxon>
        <taxon>Pseudomonadati</taxon>
        <taxon>Pseudomonadota</taxon>
        <taxon>Alphaproteobacteria</taxon>
        <taxon>Hyphomicrobiales</taxon>
        <taxon>Nitrobacteraceae</taxon>
        <taxon>Bradyrhizobium</taxon>
    </lineage>
</organism>
<evidence type="ECO:0000256" key="1">
    <source>
        <dbReference type="ARBA" id="ARBA00004651"/>
    </source>
</evidence>
<evidence type="ECO:0000256" key="4">
    <source>
        <dbReference type="ARBA" id="ARBA00022989"/>
    </source>
</evidence>